<accession>A0A3S1B780</accession>
<dbReference type="CDD" id="cd13653">
    <property type="entry name" value="PBP2_phosphate_like_1"/>
    <property type="match status" value="1"/>
</dbReference>
<dbReference type="RefSeq" id="WP_233787069.1">
    <property type="nucleotide sequence ID" value="NZ_RSCL01000007.1"/>
</dbReference>
<keyword evidence="1" id="KW-0732">Signal</keyword>
<gene>
    <name evidence="4" type="ORF">DSM106972_034170</name>
</gene>
<dbReference type="EMBL" id="RSCL01000007">
    <property type="protein sequence ID" value="RUT06211.1"/>
    <property type="molecule type" value="Genomic_DNA"/>
</dbReference>
<feature type="transmembrane region" description="Helical" evidence="2">
    <location>
        <begin position="85"/>
        <end position="106"/>
    </location>
</feature>
<protein>
    <recommendedName>
        <fullName evidence="3">PBP domain-containing protein</fullName>
    </recommendedName>
</protein>
<evidence type="ECO:0000313" key="4">
    <source>
        <dbReference type="EMBL" id="RUT06211.1"/>
    </source>
</evidence>
<comment type="caution">
    <text evidence="4">The sequence shown here is derived from an EMBL/GenBank/DDBJ whole genome shotgun (WGS) entry which is preliminary data.</text>
</comment>
<reference evidence="4" key="1">
    <citation type="submission" date="2018-12" db="EMBL/GenBank/DDBJ databases">
        <authorList>
            <person name="Will S."/>
            <person name="Neumann-Schaal M."/>
            <person name="Henke P."/>
        </authorList>
    </citation>
    <scope>NUCLEOTIDE SEQUENCE</scope>
    <source>
        <strain evidence="4">PCC 7102</strain>
    </source>
</reference>
<dbReference type="Proteomes" id="UP000271624">
    <property type="component" value="Unassembled WGS sequence"/>
</dbReference>
<keyword evidence="5" id="KW-1185">Reference proteome</keyword>
<dbReference type="PANTHER" id="PTHR30570:SF1">
    <property type="entry name" value="PHOSPHATE-BINDING PROTEIN PSTS"/>
    <property type="match status" value="1"/>
</dbReference>
<name>A0A3S1B780_9CYAN</name>
<dbReference type="InterPro" id="IPR050811">
    <property type="entry name" value="Phosphate_ABC_transporter"/>
</dbReference>
<keyword evidence="2" id="KW-1133">Transmembrane helix</keyword>
<dbReference type="Pfam" id="PF12849">
    <property type="entry name" value="PBP_like_2"/>
    <property type="match status" value="1"/>
</dbReference>
<dbReference type="SUPFAM" id="SSF53850">
    <property type="entry name" value="Periplasmic binding protein-like II"/>
    <property type="match status" value="1"/>
</dbReference>
<dbReference type="InterPro" id="IPR024370">
    <property type="entry name" value="PBP_domain"/>
</dbReference>
<feature type="domain" description="PBP" evidence="3">
    <location>
        <begin position="124"/>
        <end position="349"/>
    </location>
</feature>
<dbReference type="PANTHER" id="PTHR30570">
    <property type="entry name" value="PERIPLASMIC PHOSPHATE BINDING COMPONENT OF PHOSPHATE ABC TRANSPORTER"/>
    <property type="match status" value="1"/>
</dbReference>
<proteinExistence type="predicted"/>
<keyword evidence="2" id="KW-0472">Membrane</keyword>
<organism evidence="4 5">
    <name type="scientific">Dulcicalothrix desertica PCC 7102</name>
    <dbReference type="NCBI Taxonomy" id="232991"/>
    <lineage>
        <taxon>Bacteria</taxon>
        <taxon>Bacillati</taxon>
        <taxon>Cyanobacteriota</taxon>
        <taxon>Cyanophyceae</taxon>
        <taxon>Nostocales</taxon>
        <taxon>Calotrichaceae</taxon>
        <taxon>Dulcicalothrix</taxon>
    </lineage>
</organism>
<evidence type="ECO:0000259" key="3">
    <source>
        <dbReference type="Pfam" id="PF12849"/>
    </source>
</evidence>
<reference evidence="4" key="2">
    <citation type="journal article" date="2019" name="Genome Biol. Evol.">
        <title>Day and night: Metabolic profiles and evolutionary relationships of six axenic non-marine cyanobacteria.</title>
        <authorList>
            <person name="Will S.E."/>
            <person name="Henke P."/>
            <person name="Boedeker C."/>
            <person name="Huang S."/>
            <person name="Brinkmann H."/>
            <person name="Rohde M."/>
            <person name="Jarek M."/>
            <person name="Friedl T."/>
            <person name="Seufert S."/>
            <person name="Schumacher M."/>
            <person name="Overmann J."/>
            <person name="Neumann-Schaal M."/>
            <person name="Petersen J."/>
        </authorList>
    </citation>
    <scope>NUCLEOTIDE SEQUENCE [LARGE SCALE GENOMIC DNA]</scope>
    <source>
        <strain evidence="4">PCC 7102</strain>
    </source>
</reference>
<keyword evidence="2" id="KW-0812">Transmembrane</keyword>
<evidence type="ECO:0000313" key="5">
    <source>
        <dbReference type="Proteomes" id="UP000271624"/>
    </source>
</evidence>
<dbReference type="AlphaFoldDB" id="A0A3S1B780"/>
<evidence type="ECO:0000256" key="2">
    <source>
        <dbReference type="SAM" id="Phobius"/>
    </source>
</evidence>
<sequence>MNKAKTSLKDTQEALETAKYSYEENLRKLQSIEQQAHAAQASGDDASAKKLMMQAIEVEEHLSVLDADIKYLESLLNEKPKPKNFNIILLSLIPLALILFAGYSYWHFTQKAPTTNITCLPSGTKVRINGSTSMVRINKMLKQLIESKCPGSVIETASNGSDVGIQQVTAGQVDIAAVSRPLNAQEQANGLVPNFVKRDAIAVVVGKQNPFQQGLTTAQVADIFKGNITNWSAVGGNNSTIQVINRPSVSGTHHAFGELVLNNAEFGTTPNITTYPTDETTRILRKLQTDGISYGSYSQVNQQSVRVVPINGLMPDSEKYPLRRQLFYIYKDPMSPTVKTFMDFLNSPEVKKIIDEN</sequence>
<evidence type="ECO:0000256" key="1">
    <source>
        <dbReference type="ARBA" id="ARBA00022729"/>
    </source>
</evidence>
<dbReference type="Gene3D" id="3.40.190.10">
    <property type="entry name" value="Periplasmic binding protein-like II"/>
    <property type="match status" value="2"/>
</dbReference>